<dbReference type="InterPro" id="IPR050490">
    <property type="entry name" value="Bact_solute-bd_prot1"/>
</dbReference>
<keyword evidence="5" id="KW-1185">Reference proteome</keyword>
<dbReference type="EMBL" id="QLYX01000007">
    <property type="protein sequence ID" value="RAY13996.1"/>
    <property type="molecule type" value="Genomic_DNA"/>
</dbReference>
<dbReference type="Proteomes" id="UP000251891">
    <property type="component" value="Unassembled WGS sequence"/>
</dbReference>
<reference evidence="4 5" key="1">
    <citation type="submission" date="2018-06" db="EMBL/GenBank/DDBJ databases">
        <title>Actinomadura craniellae sp. nov. isolated from marine sponge Craniella sp.</title>
        <authorList>
            <person name="Li L."/>
            <person name="Xu Q.H."/>
            <person name="Lin H.W."/>
            <person name="Lu Y.H."/>
        </authorList>
    </citation>
    <scope>NUCLEOTIDE SEQUENCE [LARGE SCALE GENOMIC DNA]</scope>
    <source>
        <strain evidence="4 5">LHW63021</strain>
    </source>
</reference>
<gene>
    <name evidence="4" type="ORF">DPM19_17060</name>
</gene>
<dbReference type="Pfam" id="PF13416">
    <property type="entry name" value="SBP_bac_8"/>
    <property type="match status" value="1"/>
</dbReference>
<dbReference type="PANTHER" id="PTHR43649:SF29">
    <property type="entry name" value="OSMOPROTECTIVE COMPOUNDS-BINDING PROTEIN GGTB"/>
    <property type="match status" value="1"/>
</dbReference>
<evidence type="ECO:0000256" key="3">
    <source>
        <dbReference type="SAM" id="SignalP"/>
    </source>
</evidence>
<feature type="signal peptide" evidence="3">
    <location>
        <begin position="1"/>
        <end position="26"/>
    </location>
</feature>
<comment type="caution">
    <text evidence="4">The sequence shown here is derived from an EMBL/GenBank/DDBJ whole genome shotgun (WGS) entry which is preliminary data.</text>
</comment>
<proteinExistence type="inferred from homology"/>
<sequence>MRSMRRLPLRGTALVAGLALALTACGGGEDGDSDGATGTSLKGVKLEVAAVWTGGEAENFKKVLAGFTKKTGATVTYTPTGDNVAAYLGSKIQGGGPPDVAMLPQQGVLVEFAKKGWIKPLGDDVKQLMQQNYAQIWQDLGSSDGKLYGVYFKAANKSLMWYRPRAFEDAGITQPPTTWADLVKTAGTLSDSGATPLSVAGGDGWTLTDWFENVYASSAGGEKYNQLAKHEIKWTDPTVKDALRRLAELWKPNYLAGGADGSLQADMPKSVTAVFGPDPKAAMVYEGDFVAGVITGETEAKVGTDAKVFPFPAVGAKPPVVGGGDAAVVLKENKGAQELVKYLASAEAATIWAKLGGFTSPNKAVNPASYPDDIQRQIAKSVIDAGNDFRFDMSDLAPAAFGGTKGSGEWKRLQDFLKNPGDVDAAAAALEADAAKAFKN</sequence>
<name>A0A365H4R3_9ACTN</name>
<keyword evidence="2" id="KW-0813">Transport</keyword>
<dbReference type="OrthoDB" id="3507433at2"/>
<evidence type="ECO:0000313" key="4">
    <source>
        <dbReference type="EMBL" id="RAY13996.1"/>
    </source>
</evidence>
<dbReference type="PROSITE" id="PS51257">
    <property type="entry name" value="PROKAR_LIPOPROTEIN"/>
    <property type="match status" value="1"/>
</dbReference>
<evidence type="ECO:0000256" key="2">
    <source>
        <dbReference type="ARBA" id="ARBA00022448"/>
    </source>
</evidence>
<keyword evidence="3" id="KW-0732">Signal</keyword>
<dbReference type="Gene3D" id="3.40.190.10">
    <property type="entry name" value="Periplasmic binding protein-like II"/>
    <property type="match status" value="2"/>
</dbReference>
<dbReference type="SUPFAM" id="SSF53850">
    <property type="entry name" value="Periplasmic binding protein-like II"/>
    <property type="match status" value="1"/>
</dbReference>
<feature type="chain" id="PRO_5039365005" evidence="3">
    <location>
        <begin position="27"/>
        <end position="440"/>
    </location>
</feature>
<accession>A0A365H4R3</accession>
<dbReference type="InterPro" id="IPR006059">
    <property type="entry name" value="SBP"/>
</dbReference>
<protein>
    <submittedName>
        <fullName evidence="4">Carbohydrate ABC transporter substrate-binding protein</fullName>
    </submittedName>
</protein>
<evidence type="ECO:0000313" key="5">
    <source>
        <dbReference type="Proteomes" id="UP000251891"/>
    </source>
</evidence>
<comment type="similarity">
    <text evidence="1">Belongs to the bacterial solute-binding protein 1 family.</text>
</comment>
<evidence type="ECO:0000256" key="1">
    <source>
        <dbReference type="ARBA" id="ARBA00008520"/>
    </source>
</evidence>
<organism evidence="4 5">
    <name type="scientific">Actinomadura craniellae</name>
    <dbReference type="NCBI Taxonomy" id="2231787"/>
    <lineage>
        <taxon>Bacteria</taxon>
        <taxon>Bacillati</taxon>
        <taxon>Actinomycetota</taxon>
        <taxon>Actinomycetes</taxon>
        <taxon>Streptosporangiales</taxon>
        <taxon>Thermomonosporaceae</taxon>
        <taxon>Actinomadura</taxon>
    </lineage>
</organism>
<dbReference type="PANTHER" id="PTHR43649">
    <property type="entry name" value="ARABINOSE-BINDING PROTEIN-RELATED"/>
    <property type="match status" value="1"/>
</dbReference>
<dbReference type="AlphaFoldDB" id="A0A365H4R3"/>